<evidence type="ECO:0008006" key="4">
    <source>
        <dbReference type="Google" id="ProtNLM"/>
    </source>
</evidence>
<proteinExistence type="predicted"/>
<evidence type="ECO:0000256" key="1">
    <source>
        <dbReference type="SAM" id="SignalP"/>
    </source>
</evidence>
<evidence type="ECO:0000313" key="3">
    <source>
        <dbReference type="Proteomes" id="UP000191133"/>
    </source>
</evidence>
<gene>
    <name evidence="2" type="ORF">SAMN04488690_2361</name>
</gene>
<dbReference type="RefSeq" id="WP_080149625.1">
    <property type="nucleotide sequence ID" value="NZ_FWEU01000003.1"/>
</dbReference>
<dbReference type="EMBL" id="FWEU01000003">
    <property type="protein sequence ID" value="SLM24637.1"/>
    <property type="molecule type" value="Genomic_DNA"/>
</dbReference>
<feature type="signal peptide" evidence="1">
    <location>
        <begin position="1"/>
        <end position="27"/>
    </location>
</feature>
<dbReference type="Proteomes" id="UP000191133">
    <property type="component" value="Unassembled WGS sequence"/>
</dbReference>
<organism evidence="2 3">
    <name type="scientific">Stenotrophomonas indicatrix</name>
    <dbReference type="NCBI Taxonomy" id="2045451"/>
    <lineage>
        <taxon>Bacteria</taxon>
        <taxon>Pseudomonadati</taxon>
        <taxon>Pseudomonadota</taxon>
        <taxon>Gammaproteobacteria</taxon>
        <taxon>Lysobacterales</taxon>
        <taxon>Lysobacteraceae</taxon>
        <taxon>Stenotrophomonas</taxon>
    </lineage>
</organism>
<accession>A0A1W1GZ65</accession>
<keyword evidence="1" id="KW-0732">Signal</keyword>
<sequence length="174" mass="18583">MNQLRPVALLALALGLALSGCKPAPQAAPADAAAPAPTSTAAATTPVAPGATTAAEVAGNCPHPVFDEFLKHFGNEIALQETSTADPLLDSHIDAEAEPEPRAVEEKVPLAKVEWPVMPDPATLQRQGRQMQVTRLPDGQVQVQMRTPDTSDQQTYTFAQKPCWQLVKREDESI</sequence>
<dbReference type="PROSITE" id="PS51257">
    <property type="entry name" value="PROKAR_LIPOPROTEIN"/>
    <property type="match status" value="1"/>
</dbReference>
<evidence type="ECO:0000313" key="2">
    <source>
        <dbReference type="EMBL" id="SLM24637.1"/>
    </source>
</evidence>
<dbReference type="AlphaFoldDB" id="A0A1W1GZ65"/>
<reference evidence="3" key="1">
    <citation type="submission" date="2016-10" db="EMBL/GenBank/DDBJ databases">
        <authorList>
            <person name="Varghese N."/>
        </authorList>
    </citation>
    <scope>NUCLEOTIDE SEQUENCE [LARGE SCALE GENOMIC DNA]</scope>
    <source>
        <strain evidence="3">92MFCol6.1</strain>
    </source>
</reference>
<protein>
    <recommendedName>
        <fullName evidence="4">Lipoprotein</fullName>
    </recommendedName>
</protein>
<name>A0A1W1GZ65_9GAMM</name>
<feature type="chain" id="PRO_5012258249" description="Lipoprotein" evidence="1">
    <location>
        <begin position="28"/>
        <end position="174"/>
    </location>
</feature>